<keyword evidence="15" id="KW-1185">Reference proteome</keyword>
<dbReference type="InterPro" id="IPR010490">
    <property type="entry name" value="COG6"/>
</dbReference>
<feature type="compositionally biased region" description="Basic and acidic residues" evidence="11">
    <location>
        <begin position="696"/>
        <end position="710"/>
    </location>
</feature>
<evidence type="ECO:0000256" key="3">
    <source>
        <dbReference type="ARBA" id="ARBA00020973"/>
    </source>
</evidence>
<feature type="region of interest" description="Disordered" evidence="11">
    <location>
        <begin position="677"/>
        <end position="711"/>
    </location>
</feature>
<comment type="function">
    <text evidence="10">Acts as component of the peripheral membrane COG complex that is involved in intra-Golgi protein trafficking. COG is located at the cis-Golgi, and regulates tethering of retrograde intra-Golgi vesicles and possibly a number of other membrane trafficking events.</text>
</comment>
<accession>A0ABR4IMK4</accession>
<dbReference type="InterPro" id="IPR048369">
    <property type="entry name" value="COG6_C"/>
</dbReference>
<dbReference type="EMBL" id="JBFXLS010000018">
    <property type="protein sequence ID" value="KAL2828996.1"/>
    <property type="molecule type" value="Genomic_DNA"/>
</dbReference>
<reference evidence="14 15" key="1">
    <citation type="submission" date="2024-07" db="EMBL/GenBank/DDBJ databases">
        <title>Section-level genome sequencing and comparative genomics of Aspergillus sections Usti and Cavernicolus.</title>
        <authorList>
            <consortium name="Lawrence Berkeley National Laboratory"/>
            <person name="Nybo J.L."/>
            <person name="Vesth T.C."/>
            <person name="Theobald S."/>
            <person name="Frisvad J.C."/>
            <person name="Larsen T.O."/>
            <person name="Kjaerboelling I."/>
            <person name="Rothschild-Mancinelli K."/>
            <person name="Lyhne E.K."/>
            <person name="Kogle M.E."/>
            <person name="Barry K."/>
            <person name="Clum A."/>
            <person name="Na H."/>
            <person name="Ledsgaard L."/>
            <person name="Lin J."/>
            <person name="Lipzen A."/>
            <person name="Kuo A."/>
            <person name="Riley R."/>
            <person name="Mondo S."/>
            <person name="LaButti K."/>
            <person name="Haridas S."/>
            <person name="Pangalinan J."/>
            <person name="Salamov A.A."/>
            <person name="Simmons B.A."/>
            <person name="Magnuson J.K."/>
            <person name="Chen J."/>
            <person name="Drula E."/>
            <person name="Henrissat B."/>
            <person name="Wiebenga A."/>
            <person name="Lubbers R.J."/>
            <person name="Gomes A.C."/>
            <person name="Makela M.R."/>
            <person name="Stajich J."/>
            <person name="Grigoriev I.V."/>
            <person name="Mortensen U.H."/>
            <person name="De vries R.P."/>
            <person name="Baker S.E."/>
            <person name="Andersen M.R."/>
        </authorList>
    </citation>
    <scope>NUCLEOTIDE SEQUENCE [LARGE SCALE GENOMIC DNA]</scope>
    <source>
        <strain evidence="14 15">CBS 600.67</strain>
    </source>
</reference>
<dbReference type="InterPro" id="IPR048368">
    <property type="entry name" value="COG6_N"/>
</dbReference>
<keyword evidence="5 10" id="KW-0653">Protein transport</keyword>
<feature type="domain" description="Conserved oligomeric complex COG6 N-terminal" evidence="12">
    <location>
        <begin position="63"/>
        <end position="175"/>
    </location>
</feature>
<protein>
    <recommendedName>
        <fullName evidence="3 10">Conserved oligomeric Golgi complex subunit 6</fullName>
        <shortName evidence="10">COG complex subunit 6</shortName>
    </recommendedName>
    <alternativeName>
        <fullName evidence="8 10">Component of oligomeric Golgi complex 6</fullName>
    </alternativeName>
</protein>
<dbReference type="PANTHER" id="PTHR21506:SF0">
    <property type="entry name" value="CONSERVED OLIGOMERIC GOLGI COMPLEX SUBUNIT 6"/>
    <property type="match status" value="1"/>
</dbReference>
<keyword evidence="6 10" id="KW-0333">Golgi apparatus</keyword>
<evidence type="ECO:0000256" key="2">
    <source>
        <dbReference type="ARBA" id="ARBA00011023"/>
    </source>
</evidence>
<comment type="function">
    <text evidence="9">Acts as a component of the peripheral membrane COG complex that is involved in intra-Golgi protein trafficking. COG is located at the cis-Golgi, and regulates tethering of retrograde intra-Golgi vesicles and possibly a number of other membrane trafficking events.</text>
</comment>
<comment type="subcellular location">
    <subcellularLocation>
        <location evidence="1 10">Golgi apparatus membrane</location>
        <topology evidence="1 10">Peripheral membrane protein</topology>
    </subcellularLocation>
</comment>
<evidence type="ECO:0000259" key="13">
    <source>
        <dbReference type="Pfam" id="PF20653"/>
    </source>
</evidence>
<evidence type="ECO:0000259" key="12">
    <source>
        <dbReference type="Pfam" id="PF06419"/>
    </source>
</evidence>
<feature type="domain" description="Conserved Oligomeric Golgi complex subunit 6 C-terminal" evidence="13">
    <location>
        <begin position="208"/>
        <end position="723"/>
    </location>
</feature>
<gene>
    <name evidence="14" type="ORF">BDW59DRAFT_40611</name>
</gene>
<evidence type="ECO:0000256" key="10">
    <source>
        <dbReference type="RuleBase" id="RU365075"/>
    </source>
</evidence>
<feature type="region of interest" description="Disordered" evidence="11">
    <location>
        <begin position="1"/>
        <end position="35"/>
    </location>
</feature>
<evidence type="ECO:0000256" key="11">
    <source>
        <dbReference type="SAM" id="MobiDB-lite"/>
    </source>
</evidence>
<comment type="similarity">
    <text evidence="2 10">Belongs to the COG6 family.</text>
</comment>
<keyword evidence="7 10" id="KW-0472">Membrane</keyword>
<comment type="subunit">
    <text evidence="10">Component of the conserved oligomeric Golgi complex.</text>
</comment>
<keyword evidence="4 10" id="KW-0813">Transport</keyword>
<dbReference type="Pfam" id="PF06419">
    <property type="entry name" value="COG6_N"/>
    <property type="match status" value="1"/>
</dbReference>
<proteinExistence type="inferred from homology"/>
<evidence type="ECO:0000256" key="6">
    <source>
        <dbReference type="ARBA" id="ARBA00023034"/>
    </source>
</evidence>
<dbReference type="PANTHER" id="PTHR21506">
    <property type="entry name" value="COMPONENT OF OLIGOMERIC GOLGI COMPLEX 6"/>
    <property type="match status" value="1"/>
</dbReference>
<evidence type="ECO:0000256" key="7">
    <source>
        <dbReference type="ARBA" id="ARBA00023136"/>
    </source>
</evidence>
<evidence type="ECO:0000256" key="5">
    <source>
        <dbReference type="ARBA" id="ARBA00022927"/>
    </source>
</evidence>
<feature type="compositionally biased region" description="Low complexity" evidence="11">
    <location>
        <begin position="17"/>
        <end position="35"/>
    </location>
</feature>
<evidence type="ECO:0000256" key="8">
    <source>
        <dbReference type="ARBA" id="ARBA00031348"/>
    </source>
</evidence>
<evidence type="ECO:0000256" key="4">
    <source>
        <dbReference type="ARBA" id="ARBA00022448"/>
    </source>
</evidence>
<name>A0ABR4IMK4_9EURO</name>
<evidence type="ECO:0000256" key="9">
    <source>
        <dbReference type="ARBA" id="ARBA00043873"/>
    </source>
</evidence>
<sequence length="724" mass="80297">MATGSYFPPSGATPGLSPRTSSPVSSPLSPPLQQRSNALSNRLTSVLSVSYADSDIRDALETLSLRGIHNTAEVRRQLRLDVQKEVVDCNAEIVRDFGNVAEQLQRIGTVISSLKETCDEMRKHIVLARQDTNPVLEEATALMSQKQEAETKQHLLDAFAKHFIVSDDELLVLTSVEEPIDDDFFDVLARVKQVHRDCEALLGAENERLGLELMEKSSRSLNSAYQKLYRWIQKEFKSLNLEDPRISSTIRRALRVLAERPSLFHSCLDFFAEARDYVLSDAFHYALTDAVTGGENAVKPIEFSAHDPLRYIGDMLAWVHSTTVSEREALETLFVADGDELARGIQAGLSSEPWSRIDENEEVTFDGEKALSDLVNRDLIGVARSLRQRVELVIQGHDDPVTCYKVINLLSFYQTTFSKLMGPRSNLAELLQILEKFTLSHFEAIMREDVRSLSTDHSALALSKDLSAPQFLLDALEVLTSLMKTHEASIGTSEGQENKFTPVLHAALDPFLNLAKSCADDLPTPTARAIYLTNIHITTRSSIIPYPFASATHLTPLSTALSTLRVDLLEIQHRYLLDTSGLQVLLTALQPFSQALATELKHEIATIATLPAFQPDALIAISQQLDDFLPSALMDATENLKRVQSAAFVKSVTDEAVEAFCRDFEFVEGMIIGADEAGDVGKKGGGDEDEDEEEEGSKGEEEQEGHDLRRLFPRTTGEIRVLLS</sequence>
<organism evidence="14 15">
    <name type="scientific">Aspergillus cavernicola</name>
    <dbReference type="NCBI Taxonomy" id="176166"/>
    <lineage>
        <taxon>Eukaryota</taxon>
        <taxon>Fungi</taxon>
        <taxon>Dikarya</taxon>
        <taxon>Ascomycota</taxon>
        <taxon>Pezizomycotina</taxon>
        <taxon>Eurotiomycetes</taxon>
        <taxon>Eurotiomycetidae</taxon>
        <taxon>Eurotiales</taxon>
        <taxon>Aspergillaceae</taxon>
        <taxon>Aspergillus</taxon>
        <taxon>Aspergillus subgen. Nidulantes</taxon>
    </lineage>
</organism>
<comment type="caution">
    <text evidence="14">The sequence shown here is derived from an EMBL/GenBank/DDBJ whole genome shotgun (WGS) entry which is preliminary data.</text>
</comment>
<dbReference type="SMART" id="SM01087">
    <property type="entry name" value="COG6"/>
    <property type="match status" value="1"/>
</dbReference>
<evidence type="ECO:0000313" key="15">
    <source>
        <dbReference type="Proteomes" id="UP001610335"/>
    </source>
</evidence>
<dbReference type="Pfam" id="PF20653">
    <property type="entry name" value="COG6_C"/>
    <property type="match status" value="1"/>
</dbReference>
<dbReference type="Proteomes" id="UP001610335">
    <property type="component" value="Unassembled WGS sequence"/>
</dbReference>
<evidence type="ECO:0000256" key="1">
    <source>
        <dbReference type="ARBA" id="ARBA00004395"/>
    </source>
</evidence>
<evidence type="ECO:0000313" key="14">
    <source>
        <dbReference type="EMBL" id="KAL2828996.1"/>
    </source>
</evidence>